<reference evidence="6 7" key="1">
    <citation type="journal article" date="2024" name="Insects">
        <title>An Improved Chromosome-Level Genome Assembly of the Firefly Pyrocoelia pectoralis.</title>
        <authorList>
            <person name="Fu X."/>
            <person name="Meyer-Rochow V.B."/>
            <person name="Ballantyne L."/>
            <person name="Zhu X."/>
        </authorList>
    </citation>
    <scope>NUCLEOTIDE SEQUENCE [LARGE SCALE GENOMIC DNA]</scope>
    <source>
        <strain evidence="6">XCY_ONT2</strain>
    </source>
</reference>
<dbReference type="PROSITE" id="PS51808">
    <property type="entry name" value="CHCH"/>
    <property type="match status" value="1"/>
</dbReference>
<gene>
    <name evidence="6" type="ORF">RI129_011825</name>
</gene>
<keyword evidence="3 5" id="KW-0496">Mitochondrion</keyword>
<comment type="caution">
    <text evidence="6">The sequence shown here is derived from an EMBL/GenBank/DDBJ whole genome shotgun (WGS) entry which is preliminary data.</text>
</comment>
<evidence type="ECO:0000256" key="4">
    <source>
        <dbReference type="ARBA" id="ARBA00023157"/>
    </source>
</evidence>
<comment type="subcellular location">
    <subcellularLocation>
        <location evidence="1 5">Mitochondrion</location>
    </subcellularLocation>
</comment>
<proteinExistence type="inferred from homology"/>
<organism evidence="6 7">
    <name type="scientific">Pyrocoelia pectoralis</name>
    <dbReference type="NCBI Taxonomy" id="417401"/>
    <lineage>
        <taxon>Eukaryota</taxon>
        <taxon>Metazoa</taxon>
        <taxon>Ecdysozoa</taxon>
        <taxon>Arthropoda</taxon>
        <taxon>Hexapoda</taxon>
        <taxon>Insecta</taxon>
        <taxon>Pterygota</taxon>
        <taxon>Neoptera</taxon>
        <taxon>Endopterygota</taxon>
        <taxon>Coleoptera</taxon>
        <taxon>Polyphaga</taxon>
        <taxon>Elateriformia</taxon>
        <taxon>Elateroidea</taxon>
        <taxon>Lampyridae</taxon>
        <taxon>Lampyrinae</taxon>
        <taxon>Pyrocoelia</taxon>
    </lineage>
</organism>
<comment type="similarity">
    <text evidence="2 5">Belongs to the CMC family.</text>
</comment>
<dbReference type="PANTHER" id="PTHR22977:SF1">
    <property type="entry name" value="COX ASSEMBLY MITOCHONDRIAL PROTEIN 2 HOMOLOG"/>
    <property type="match status" value="1"/>
</dbReference>
<evidence type="ECO:0000256" key="3">
    <source>
        <dbReference type="ARBA" id="ARBA00023128"/>
    </source>
</evidence>
<keyword evidence="7" id="KW-1185">Reference proteome</keyword>
<accession>A0AAN7V582</accession>
<evidence type="ECO:0000256" key="2">
    <source>
        <dbReference type="ARBA" id="ARBA00007347"/>
    </source>
</evidence>
<evidence type="ECO:0000313" key="7">
    <source>
        <dbReference type="Proteomes" id="UP001329430"/>
    </source>
</evidence>
<sequence length="80" mass="9596">MHPDLSAHLHTPECNELIKLLQDCHENHKMRKFIGYCNVFDHQVVVCLKKERINRRQKNFEKSLERKNRIRALAQQSSEN</sequence>
<name>A0AAN7V582_9COLE</name>
<dbReference type="Proteomes" id="UP001329430">
    <property type="component" value="Chromosome 9"/>
</dbReference>
<dbReference type="InterPro" id="IPR013892">
    <property type="entry name" value="Cyt_c_biogenesis_Cmc1-like"/>
</dbReference>
<dbReference type="PANTHER" id="PTHR22977">
    <property type="entry name" value="COX ASSEMBLY MITOCHONDRIAL PROTEIN"/>
    <property type="match status" value="1"/>
</dbReference>
<dbReference type="GO" id="GO:0005739">
    <property type="term" value="C:mitochondrion"/>
    <property type="evidence" value="ECO:0007669"/>
    <property type="project" value="UniProtKB-SubCell"/>
</dbReference>
<dbReference type="AlphaFoldDB" id="A0AAN7V582"/>
<keyword evidence="4" id="KW-1015">Disulfide bond</keyword>
<dbReference type="EMBL" id="JAVRBK010000009">
    <property type="protein sequence ID" value="KAK5639333.1"/>
    <property type="molecule type" value="Genomic_DNA"/>
</dbReference>
<protein>
    <recommendedName>
        <fullName evidence="5">COX assembly mitochondrial protein</fullName>
    </recommendedName>
</protein>
<evidence type="ECO:0000256" key="1">
    <source>
        <dbReference type="ARBA" id="ARBA00004173"/>
    </source>
</evidence>
<evidence type="ECO:0000256" key="5">
    <source>
        <dbReference type="RuleBase" id="RU364104"/>
    </source>
</evidence>
<evidence type="ECO:0000313" key="6">
    <source>
        <dbReference type="EMBL" id="KAK5639333.1"/>
    </source>
</evidence>
<dbReference type="Pfam" id="PF08583">
    <property type="entry name" value="Cmc1"/>
    <property type="match status" value="1"/>
</dbReference>